<dbReference type="InterPro" id="IPR004713">
    <property type="entry name" value="CaH_exchang"/>
</dbReference>
<dbReference type="NCBIfam" id="TIGR00378">
    <property type="entry name" value="cax"/>
    <property type="match status" value="1"/>
</dbReference>
<dbReference type="Proteomes" id="UP001175228">
    <property type="component" value="Unassembled WGS sequence"/>
</dbReference>
<keyword evidence="10" id="KW-0926">Vacuole</keyword>
<feature type="domain" description="Sodium/calcium exchanger membrane region" evidence="11">
    <location>
        <begin position="296"/>
        <end position="436"/>
    </location>
</feature>
<dbReference type="PANTHER" id="PTHR31503:SF22">
    <property type="entry name" value="VACUOLAR CALCIUM ION TRANSPORTER"/>
    <property type="match status" value="1"/>
</dbReference>
<dbReference type="Pfam" id="PF01699">
    <property type="entry name" value="Na_Ca_ex"/>
    <property type="match status" value="2"/>
</dbReference>
<feature type="transmembrane region" description="Helical" evidence="10">
    <location>
        <begin position="388"/>
        <end position="407"/>
    </location>
</feature>
<keyword evidence="8 10" id="KW-0406">Ion transport</keyword>
<evidence type="ECO:0000256" key="2">
    <source>
        <dbReference type="ARBA" id="ARBA00008170"/>
    </source>
</evidence>
<evidence type="ECO:0000256" key="10">
    <source>
        <dbReference type="RuleBase" id="RU365028"/>
    </source>
</evidence>
<feature type="transmembrane region" description="Helical" evidence="10">
    <location>
        <begin position="145"/>
        <end position="168"/>
    </location>
</feature>
<keyword evidence="3 10" id="KW-0813">Transport</keyword>
<protein>
    <recommendedName>
        <fullName evidence="10">Vacuolar calcium ion transporter</fullName>
    </recommendedName>
</protein>
<evidence type="ECO:0000256" key="7">
    <source>
        <dbReference type="ARBA" id="ARBA00022989"/>
    </source>
</evidence>
<name>A0AA39TP58_9AGAR</name>
<keyword evidence="4 10" id="KW-0109">Calcium transport</keyword>
<keyword evidence="7 10" id="KW-1133">Transmembrane helix</keyword>
<accession>A0AA39TP58</accession>
<gene>
    <name evidence="12" type="ORF">EDD18DRAFT_207300</name>
</gene>
<keyword evidence="6 10" id="KW-0106">Calcium</keyword>
<dbReference type="GO" id="GO:0012505">
    <property type="term" value="C:endomembrane system"/>
    <property type="evidence" value="ECO:0007669"/>
    <property type="project" value="UniProtKB-SubCell"/>
</dbReference>
<reference evidence="12" key="1">
    <citation type="submission" date="2023-06" db="EMBL/GenBank/DDBJ databases">
        <authorList>
            <consortium name="Lawrence Berkeley National Laboratory"/>
            <person name="Ahrendt S."/>
            <person name="Sahu N."/>
            <person name="Indic B."/>
            <person name="Wong-Bajracharya J."/>
            <person name="Merenyi Z."/>
            <person name="Ke H.-M."/>
            <person name="Monk M."/>
            <person name="Kocsube S."/>
            <person name="Drula E."/>
            <person name="Lipzen A."/>
            <person name="Balint B."/>
            <person name="Henrissat B."/>
            <person name="Andreopoulos B."/>
            <person name="Martin F.M."/>
            <person name="Harder C.B."/>
            <person name="Rigling D."/>
            <person name="Ford K.L."/>
            <person name="Foster G.D."/>
            <person name="Pangilinan J."/>
            <person name="Papanicolaou A."/>
            <person name="Barry K."/>
            <person name="LaButti K."/>
            <person name="Viragh M."/>
            <person name="Koriabine M."/>
            <person name="Yan M."/>
            <person name="Riley R."/>
            <person name="Champramary S."/>
            <person name="Plett K.L."/>
            <person name="Tsai I.J."/>
            <person name="Slot J."/>
            <person name="Sipos G."/>
            <person name="Plett J."/>
            <person name="Nagy L.G."/>
            <person name="Grigoriev I.V."/>
        </authorList>
    </citation>
    <scope>NUCLEOTIDE SEQUENCE</scope>
    <source>
        <strain evidence="12">HWK02</strain>
    </source>
</reference>
<feature type="transmembrane region" description="Helical" evidence="10">
    <location>
        <begin position="358"/>
        <end position="382"/>
    </location>
</feature>
<evidence type="ECO:0000256" key="3">
    <source>
        <dbReference type="ARBA" id="ARBA00022448"/>
    </source>
</evidence>
<dbReference type="EMBL" id="JAUEPU010000015">
    <property type="protein sequence ID" value="KAK0496466.1"/>
    <property type="molecule type" value="Genomic_DNA"/>
</dbReference>
<evidence type="ECO:0000256" key="1">
    <source>
        <dbReference type="ARBA" id="ARBA00004127"/>
    </source>
</evidence>
<feature type="transmembrane region" description="Helical" evidence="10">
    <location>
        <begin position="116"/>
        <end position="139"/>
    </location>
</feature>
<feature type="transmembrane region" description="Helical" evidence="10">
    <location>
        <begin position="59"/>
        <end position="80"/>
    </location>
</feature>
<evidence type="ECO:0000313" key="12">
    <source>
        <dbReference type="EMBL" id="KAK0496466.1"/>
    </source>
</evidence>
<dbReference type="Gene3D" id="1.20.1420.30">
    <property type="entry name" value="NCX, central ion-binding region"/>
    <property type="match status" value="1"/>
</dbReference>
<dbReference type="GO" id="GO:0006874">
    <property type="term" value="P:intracellular calcium ion homeostasis"/>
    <property type="evidence" value="ECO:0007669"/>
    <property type="project" value="TreeGrafter"/>
</dbReference>
<evidence type="ECO:0000256" key="9">
    <source>
        <dbReference type="ARBA" id="ARBA00023136"/>
    </source>
</evidence>
<organism evidence="12 13">
    <name type="scientific">Armillaria luteobubalina</name>
    <dbReference type="NCBI Taxonomy" id="153913"/>
    <lineage>
        <taxon>Eukaryota</taxon>
        <taxon>Fungi</taxon>
        <taxon>Dikarya</taxon>
        <taxon>Basidiomycota</taxon>
        <taxon>Agaricomycotina</taxon>
        <taxon>Agaricomycetes</taxon>
        <taxon>Agaricomycetidae</taxon>
        <taxon>Agaricales</taxon>
        <taxon>Marasmiineae</taxon>
        <taxon>Physalacriaceae</taxon>
        <taxon>Armillaria</taxon>
    </lineage>
</organism>
<keyword evidence="5 10" id="KW-0812">Transmembrane</keyword>
<keyword evidence="13" id="KW-1185">Reference proteome</keyword>
<dbReference type="InterPro" id="IPR004798">
    <property type="entry name" value="CAX-like"/>
</dbReference>
<comment type="function">
    <text evidence="10">Has a role in promoting intracellular calcium ion sequestration via the exchange of calcium ions for hydrogen ions across the vacuolar membrane. Involved also in manganese ion homeostasis via its uptake into the vacuole.</text>
</comment>
<feature type="transmembrane region" description="Helical" evidence="10">
    <location>
        <begin position="189"/>
        <end position="206"/>
    </location>
</feature>
<dbReference type="InterPro" id="IPR004837">
    <property type="entry name" value="NaCa_Exmemb"/>
</dbReference>
<comment type="similarity">
    <text evidence="2 10">Belongs to the Ca(2+):cation antiporter (CaCA) (TC 2.A.19) family.</text>
</comment>
<keyword evidence="9 10" id="KW-0472">Membrane</keyword>
<feature type="transmembrane region" description="Helical" evidence="10">
    <location>
        <begin position="419"/>
        <end position="439"/>
    </location>
</feature>
<feature type="transmembrane region" description="Helical" evidence="10">
    <location>
        <begin position="285"/>
        <end position="308"/>
    </location>
</feature>
<evidence type="ECO:0000256" key="8">
    <source>
        <dbReference type="ARBA" id="ARBA00023065"/>
    </source>
</evidence>
<proteinExistence type="inferred from homology"/>
<keyword evidence="10" id="KW-0050">Antiport</keyword>
<evidence type="ECO:0000256" key="6">
    <source>
        <dbReference type="ARBA" id="ARBA00022837"/>
    </source>
</evidence>
<comment type="subcellular location">
    <subcellularLocation>
        <location evidence="1">Endomembrane system</location>
        <topology evidence="1">Multi-pass membrane protein</topology>
    </subcellularLocation>
    <subcellularLocation>
        <location evidence="10">Vacuole membrane</location>
    </subcellularLocation>
</comment>
<dbReference type="GO" id="GO:0000329">
    <property type="term" value="C:fungal-type vacuole membrane"/>
    <property type="evidence" value="ECO:0007669"/>
    <property type="project" value="TreeGrafter"/>
</dbReference>
<dbReference type="InterPro" id="IPR044880">
    <property type="entry name" value="NCX_ion-bd_dom_sf"/>
</dbReference>
<feature type="domain" description="Sodium/calcium exchanger membrane region" evidence="11">
    <location>
        <begin position="89"/>
        <end position="265"/>
    </location>
</feature>
<evidence type="ECO:0000256" key="4">
    <source>
        <dbReference type="ARBA" id="ARBA00022568"/>
    </source>
</evidence>
<evidence type="ECO:0000256" key="5">
    <source>
        <dbReference type="ARBA" id="ARBA00022692"/>
    </source>
</evidence>
<comment type="caution">
    <text evidence="12">The sequence shown here is derived from an EMBL/GenBank/DDBJ whole genome shotgun (WGS) entry which is preliminary data.</text>
</comment>
<feature type="transmembrane region" description="Helical" evidence="10">
    <location>
        <begin position="86"/>
        <end position="104"/>
    </location>
</feature>
<evidence type="ECO:0000259" key="11">
    <source>
        <dbReference type="Pfam" id="PF01699"/>
    </source>
</evidence>
<feature type="transmembrane region" description="Helical" evidence="10">
    <location>
        <begin position="328"/>
        <end position="351"/>
    </location>
</feature>
<dbReference type="GO" id="GO:0015369">
    <property type="term" value="F:calcium:proton antiporter activity"/>
    <property type="evidence" value="ECO:0007669"/>
    <property type="project" value="UniProtKB-UniRule"/>
</dbReference>
<sequence>MLGMLRKFRNPRPSPLRLEQSLLSAQIGASDYGPSFFRRCWIVLKAEGEPSWLNSYKSFLLSSYLNILLLFVPLSAAAHYEDWDAGFRFSFSTIAIVPLFKLLGQSTEQISFRLGQIPAGLLNVLFGNPEFIVGVAALLRDELDLVQSAMLGCILYNILLMLGCSFCASGLRYTESNFQVTASQNSGSLITLVSIAFVIPAIYHYIKLDGGGLHVLDYNDHQSPVISCMNDTDVANPALLRGLLIISRGTAVMLLLVYILYLFFELKSHHYLFTAIEDDDLELEPAGMSTISACTAFLVMTIVTFFSADHLVASVGEFTKEYHVPRSLIGLVIIPITMNIVDHIITVWIAMRGHMEPVVGICIGNSINIGTFILPFLVLLGWLSNHQLVLLFGNFETISLHMSVLLVNQIIHDGKSNYLEGFMLITLYSLIVLTLWVFYYK</sequence>
<dbReference type="AlphaFoldDB" id="A0AA39TP58"/>
<evidence type="ECO:0000313" key="13">
    <source>
        <dbReference type="Proteomes" id="UP001175228"/>
    </source>
</evidence>
<feature type="transmembrane region" description="Helical" evidence="10">
    <location>
        <begin position="239"/>
        <end position="264"/>
    </location>
</feature>
<dbReference type="PANTHER" id="PTHR31503">
    <property type="entry name" value="VACUOLAR CALCIUM ION TRANSPORTER"/>
    <property type="match status" value="1"/>
</dbReference>